<dbReference type="Gene3D" id="3.40.50.150">
    <property type="entry name" value="Vaccinia Virus protein VP39"/>
    <property type="match status" value="2"/>
</dbReference>
<proteinExistence type="inferred from homology"/>
<dbReference type="GO" id="GO:0032259">
    <property type="term" value="P:methylation"/>
    <property type="evidence" value="ECO:0007669"/>
    <property type="project" value="UniProtKB-KW"/>
</dbReference>
<evidence type="ECO:0000313" key="6">
    <source>
        <dbReference type="Proteomes" id="UP000277858"/>
    </source>
</evidence>
<sequence>MPTPDQLFTYSAPPTPGLAGRFLEPPFSVLDRRQGRWQDRRRQWDAIGLHSETGRSPELVHDYSATMRVKSRSSDAGTSIFDPALAELIIAWWSREGDQILDPFAGGSVRGVVSSCMGRRYTGVDLSADQVKANRRQADLGSPDMPPQWICGDSADIDALLDDAVEADLIMTCPPYGDLERYSDDPADLSTMGWEDFQTAYRTILSTTVERLRQDRFVAVVVSDIKDRDGAYRGLPALTSDALTAAGCRIVTDAVILDPLGSKQMMCERPFKANRTLTRVHQNLIVGVKGDRHVATARLDAAQHDPIAS</sequence>
<dbReference type="InterPro" id="IPR029063">
    <property type="entry name" value="SAM-dependent_MTases_sf"/>
</dbReference>
<dbReference type="STRING" id="1122997.GCA_000425285_01158"/>
<organism evidence="5 6">
    <name type="scientific">Acidipropionibacterium jensenii</name>
    <dbReference type="NCBI Taxonomy" id="1749"/>
    <lineage>
        <taxon>Bacteria</taxon>
        <taxon>Bacillati</taxon>
        <taxon>Actinomycetota</taxon>
        <taxon>Actinomycetes</taxon>
        <taxon>Propionibacteriales</taxon>
        <taxon>Propionibacteriaceae</taxon>
        <taxon>Acidipropionibacterium</taxon>
    </lineage>
</organism>
<dbReference type="InterPro" id="IPR002941">
    <property type="entry name" value="DNA_methylase_N4/N6"/>
</dbReference>
<keyword evidence="2 5" id="KW-0808">Transferase</keyword>
<protein>
    <recommendedName>
        <fullName evidence="3">Methyltransferase</fullName>
        <ecNumber evidence="3">2.1.1.-</ecNumber>
    </recommendedName>
</protein>
<keyword evidence="6" id="KW-1185">Reference proteome</keyword>
<dbReference type="GO" id="GO:0003677">
    <property type="term" value="F:DNA binding"/>
    <property type="evidence" value="ECO:0007669"/>
    <property type="project" value="InterPro"/>
</dbReference>
<comment type="similarity">
    <text evidence="3">Belongs to the N(4)/N(6)-methyltransferase family.</text>
</comment>
<dbReference type="CDD" id="cd02440">
    <property type="entry name" value="AdoMet_MTases"/>
    <property type="match status" value="1"/>
</dbReference>
<dbReference type="REBASE" id="289394">
    <property type="entry name" value="M.Aje13652ORF2349P"/>
</dbReference>
<evidence type="ECO:0000313" key="5">
    <source>
        <dbReference type="EMBL" id="VEI04125.1"/>
    </source>
</evidence>
<dbReference type="InterPro" id="IPR001091">
    <property type="entry name" value="RM_Methyltransferase"/>
</dbReference>
<evidence type="ECO:0000256" key="1">
    <source>
        <dbReference type="ARBA" id="ARBA00022603"/>
    </source>
</evidence>
<feature type="domain" description="DNA methylase N-4/N-6" evidence="4">
    <location>
        <begin position="53"/>
        <end position="132"/>
    </location>
</feature>
<keyword evidence="1 5" id="KW-0489">Methyltransferase</keyword>
<dbReference type="RefSeq" id="WP_028702829.1">
    <property type="nucleotide sequence ID" value="NZ_LR134473.1"/>
</dbReference>
<accession>A0A448P229</accession>
<evidence type="ECO:0000259" key="4">
    <source>
        <dbReference type="Pfam" id="PF01555"/>
    </source>
</evidence>
<dbReference type="EC" id="2.1.1.-" evidence="3"/>
<evidence type="ECO:0000256" key="3">
    <source>
        <dbReference type="RuleBase" id="RU362026"/>
    </source>
</evidence>
<dbReference type="Proteomes" id="UP000277858">
    <property type="component" value="Chromosome"/>
</dbReference>
<dbReference type="AlphaFoldDB" id="A0A448P229"/>
<reference evidence="5 6" key="1">
    <citation type="submission" date="2018-12" db="EMBL/GenBank/DDBJ databases">
        <authorList>
            <consortium name="Pathogen Informatics"/>
        </authorList>
    </citation>
    <scope>NUCLEOTIDE SEQUENCE [LARGE SCALE GENOMIC DNA]</scope>
    <source>
        <strain evidence="5 6">NCTC13652</strain>
    </source>
</reference>
<dbReference type="EMBL" id="LR134473">
    <property type="protein sequence ID" value="VEI04125.1"/>
    <property type="molecule type" value="Genomic_DNA"/>
</dbReference>
<dbReference type="Pfam" id="PF01555">
    <property type="entry name" value="N6_N4_Mtase"/>
    <property type="match status" value="1"/>
</dbReference>
<gene>
    <name evidence="5" type="primary">dpnA</name>
    <name evidence="5" type="ORF">NCTC13652_02349</name>
</gene>
<name>A0A448P229_9ACTN</name>
<dbReference type="SUPFAM" id="SSF53335">
    <property type="entry name" value="S-adenosyl-L-methionine-dependent methyltransferases"/>
    <property type="match status" value="1"/>
</dbReference>
<evidence type="ECO:0000256" key="2">
    <source>
        <dbReference type="ARBA" id="ARBA00022679"/>
    </source>
</evidence>
<dbReference type="PRINTS" id="PR00508">
    <property type="entry name" value="S21N4MTFRASE"/>
</dbReference>
<dbReference type="GO" id="GO:0008170">
    <property type="term" value="F:N-methyltransferase activity"/>
    <property type="evidence" value="ECO:0007669"/>
    <property type="project" value="InterPro"/>
</dbReference>